<dbReference type="EMBL" id="MQVR01000012">
    <property type="protein sequence ID" value="OKL54579.1"/>
    <property type="molecule type" value="Genomic_DNA"/>
</dbReference>
<organism evidence="1 2">
    <name type="scientific">Bowdeniella nasicola</name>
    <dbReference type="NCBI Taxonomy" id="208480"/>
    <lineage>
        <taxon>Bacteria</taxon>
        <taxon>Bacillati</taxon>
        <taxon>Actinomycetota</taxon>
        <taxon>Actinomycetes</taxon>
        <taxon>Actinomycetales</taxon>
        <taxon>Actinomycetaceae</taxon>
        <taxon>Bowdeniella</taxon>
    </lineage>
</organism>
<dbReference type="AlphaFoldDB" id="A0A1Q5Q4G3"/>
<gene>
    <name evidence="1" type="ORF">BSZ39_03380</name>
</gene>
<reference evidence="2" key="1">
    <citation type="submission" date="2016-12" db="EMBL/GenBank/DDBJ databases">
        <authorList>
            <person name="Meng X."/>
        </authorList>
    </citation>
    <scope>NUCLEOTIDE SEQUENCE [LARGE SCALE GENOMIC DNA]</scope>
    <source>
        <strain evidence="2">DSM 19116</strain>
    </source>
</reference>
<proteinExistence type="predicted"/>
<dbReference type="SUPFAM" id="SSF52540">
    <property type="entry name" value="P-loop containing nucleoside triphosphate hydrolases"/>
    <property type="match status" value="1"/>
</dbReference>
<keyword evidence="2" id="KW-1185">Reference proteome</keyword>
<protein>
    <submittedName>
        <fullName evidence="1">Uncharacterized protein</fullName>
    </submittedName>
</protein>
<dbReference type="OrthoDB" id="3252838at2"/>
<dbReference type="InterPro" id="IPR027417">
    <property type="entry name" value="P-loop_NTPase"/>
</dbReference>
<evidence type="ECO:0000313" key="2">
    <source>
        <dbReference type="Proteomes" id="UP000185628"/>
    </source>
</evidence>
<dbReference type="Gene3D" id="3.40.50.300">
    <property type="entry name" value="P-loop containing nucleotide triphosphate hydrolases"/>
    <property type="match status" value="1"/>
</dbReference>
<comment type="caution">
    <text evidence="1">The sequence shown here is derived from an EMBL/GenBank/DDBJ whole genome shotgun (WGS) entry which is preliminary data.</text>
</comment>
<dbReference type="Proteomes" id="UP000185628">
    <property type="component" value="Unassembled WGS sequence"/>
</dbReference>
<dbReference type="RefSeq" id="WP_073715980.1">
    <property type="nucleotide sequence ID" value="NZ_MQVR01000012.1"/>
</dbReference>
<name>A0A1Q5Q4G3_9ACTO</name>
<accession>A0A1Q5Q4G3</accession>
<evidence type="ECO:0000313" key="1">
    <source>
        <dbReference type="EMBL" id="OKL54579.1"/>
    </source>
</evidence>
<sequence>MTTSILTTRTVVAIIPDDDLRATVHDLAELAGAVVPERPWEIALGDPHCIVVLGLPLDAATVASLDAAARERAIVVTREGPDDECDLPETLGTHLSLPRQSDELLARLSHLSAAAPIIRVAGLHGGAGATRFAASLARLAEQDSFRVVLLDADPRGGAALLLEIESGEAYARLPEAISWADIGDGLDLLPLRIVAGLPKVNGVSILTGGAPDAATCWRVANVLRHACDLVIVDGCLPTGALADTRADLDVVIGTPSPATIRAFHLLEPDDARVLALRTPGTHPLEITLAECGAMRTVTFRSERSADRDAEHGIAPGDRVRSATMVCARKLWREAKAA</sequence>